<accession>A0A6M0H005</accession>
<dbReference type="EMBL" id="JAAGPU010000003">
    <property type="protein sequence ID" value="NEU03827.1"/>
    <property type="molecule type" value="Genomic_DNA"/>
</dbReference>
<sequence length="86" mass="9827">MENSMYAINSLKMMEVIDINTGAKLGFIKDLRINCDEYRVTSIVLPTQKTGWFMKNTDIEIPWEKIKKIGLDVILVDGDGIISFDE</sequence>
<gene>
    <name evidence="2" type="ORF">G3M99_02945</name>
</gene>
<dbReference type="AlphaFoldDB" id="A0A6M0H005"/>
<dbReference type="PANTHER" id="PTHR40061">
    <property type="entry name" value="SPORULATION PROTEIN YLMC-RELATED"/>
    <property type="match status" value="1"/>
</dbReference>
<dbReference type="InterPro" id="IPR014238">
    <property type="entry name" value="Spore_YlmC/YmxH"/>
</dbReference>
<keyword evidence="3" id="KW-1185">Reference proteome</keyword>
<evidence type="ECO:0000313" key="3">
    <source>
        <dbReference type="Proteomes" id="UP000481872"/>
    </source>
</evidence>
<dbReference type="RefSeq" id="WP_061995481.1">
    <property type="nucleotide sequence ID" value="NZ_JAAGPU010000003.1"/>
</dbReference>
<dbReference type="PANTHER" id="PTHR40061:SF1">
    <property type="entry name" value="SPORULATION PROTEIN YLMC-RELATED"/>
    <property type="match status" value="1"/>
</dbReference>
<proteinExistence type="predicted"/>
<feature type="domain" description="PRC-barrel" evidence="1">
    <location>
        <begin position="5"/>
        <end position="79"/>
    </location>
</feature>
<organism evidence="2 3">
    <name type="scientific">Clostridium senegalense</name>
    <dbReference type="NCBI Taxonomy" id="1465809"/>
    <lineage>
        <taxon>Bacteria</taxon>
        <taxon>Bacillati</taxon>
        <taxon>Bacillota</taxon>
        <taxon>Clostridia</taxon>
        <taxon>Eubacteriales</taxon>
        <taxon>Clostridiaceae</taxon>
        <taxon>Clostridium</taxon>
    </lineage>
</organism>
<dbReference type="Gene3D" id="2.30.30.240">
    <property type="entry name" value="PRC-barrel domain"/>
    <property type="match status" value="1"/>
</dbReference>
<dbReference type="Proteomes" id="UP000481872">
    <property type="component" value="Unassembled WGS sequence"/>
</dbReference>
<dbReference type="Pfam" id="PF05239">
    <property type="entry name" value="PRC"/>
    <property type="match status" value="1"/>
</dbReference>
<dbReference type="InterPro" id="IPR011033">
    <property type="entry name" value="PRC_barrel-like_sf"/>
</dbReference>
<comment type="caution">
    <text evidence="2">The sequence shown here is derived from an EMBL/GenBank/DDBJ whole genome shotgun (WGS) entry which is preliminary data.</text>
</comment>
<evidence type="ECO:0000313" key="2">
    <source>
        <dbReference type="EMBL" id="NEU03827.1"/>
    </source>
</evidence>
<dbReference type="InterPro" id="IPR027275">
    <property type="entry name" value="PRC-brl_dom"/>
</dbReference>
<name>A0A6M0H005_9CLOT</name>
<evidence type="ECO:0000259" key="1">
    <source>
        <dbReference type="Pfam" id="PF05239"/>
    </source>
</evidence>
<protein>
    <submittedName>
        <fullName evidence="2">YlmC/YmxH family sporulation protein</fullName>
    </submittedName>
</protein>
<dbReference type="SUPFAM" id="SSF50346">
    <property type="entry name" value="PRC-barrel domain"/>
    <property type="match status" value="1"/>
</dbReference>
<dbReference type="NCBIfam" id="TIGR02888">
    <property type="entry name" value="spore_YlmC_YmxH"/>
    <property type="match status" value="1"/>
</dbReference>
<reference evidence="2 3" key="1">
    <citation type="submission" date="2020-02" db="EMBL/GenBank/DDBJ databases">
        <title>Genome assembly of a novel Clostridium senegalense strain.</title>
        <authorList>
            <person name="Gupta T.B."/>
            <person name="Jauregui R."/>
            <person name="Maclean P."/>
            <person name="Nawarathana A."/>
            <person name="Brightwell G."/>
        </authorList>
    </citation>
    <scope>NUCLEOTIDE SEQUENCE [LARGE SCALE GENOMIC DNA]</scope>
    <source>
        <strain evidence="2 3">AGRFS4</strain>
    </source>
</reference>